<reference evidence="3 4" key="1">
    <citation type="submission" date="2024-06" db="EMBL/GenBank/DDBJ databases">
        <title>A chromosome level genome sequence of Diviner's sage (Salvia divinorum).</title>
        <authorList>
            <person name="Ford S.A."/>
            <person name="Ro D.-K."/>
            <person name="Ness R.W."/>
            <person name="Phillips M.A."/>
        </authorList>
    </citation>
    <scope>NUCLEOTIDE SEQUENCE [LARGE SCALE GENOMIC DNA]</scope>
    <source>
        <strain evidence="3">SAF-2024a</strain>
        <tissue evidence="3">Leaf</tissue>
    </source>
</reference>
<accession>A0ABD1HC47</accession>
<feature type="domain" description="KNOX2" evidence="2">
    <location>
        <begin position="78"/>
        <end position="129"/>
    </location>
</feature>
<organism evidence="3 4">
    <name type="scientific">Salvia divinorum</name>
    <name type="common">Maria pastora</name>
    <name type="synonym">Diviner's sage</name>
    <dbReference type="NCBI Taxonomy" id="28513"/>
    <lineage>
        <taxon>Eukaryota</taxon>
        <taxon>Viridiplantae</taxon>
        <taxon>Streptophyta</taxon>
        <taxon>Embryophyta</taxon>
        <taxon>Tracheophyta</taxon>
        <taxon>Spermatophyta</taxon>
        <taxon>Magnoliopsida</taxon>
        <taxon>eudicotyledons</taxon>
        <taxon>Gunneridae</taxon>
        <taxon>Pentapetalae</taxon>
        <taxon>asterids</taxon>
        <taxon>lamiids</taxon>
        <taxon>Lamiales</taxon>
        <taxon>Lamiaceae</taxon>
        <taxon>Nepetoideae</taxon>
        <taxon>Mentheae</taxon>
        <taxon>Salviinae</taxon>
        <taxon>Salvia</taxon>
        <taxon>Salvia subgen. Calosphace</taxon>
    </lineage>
</organism>
<sequence>MERKQGGEEGVQNSKITINGDDNHHDIDAEGLSLLKREIACHSLFSLLVESHLNCLKLCLGKMENNAINNPMSAALPNQHANLDRSELDKFMEAYCVTLKKLKEEMEEPQQESMEFINIMYSQLDDLLLDTPSSRGSEILRSGEE</sequence>
<evidence type="ECO:0000256" key="1">
    <source>
        <dbReference type="SAM" id="MobiDB-lite"/>
    </source>
</evidence>
<dbReference type="Proteomes" id="UP001567538">
    <property type="component" value="Unassembled WGS sequence"/>
</dbReference>
<evidence type="ECO:0000259" key="2">
    <source>
        <dbReference type="SMART" id="SM01256"/>
    </source>
</evidence>
<dbReference type="SMART" id="SM01256">
    <property type="entry name" value="KNOX2"/>
    <property type="match status" value="1"/>
</dbReference>
<dbReference type="EMBL" id="JBEAFC010000006">
    <property type="protein sequence ID" value="KAL1554016.1"/>
    <property type="molecule type" value="Genomic_DNA"/>
</dbReference>
<dbReference type="Pfam" id="PF03791">
    <property type="entry name" value="KNOX2"/>
    <property type="match status" value="1"/>
</dbReference>
<evidence type="ECO:0000313" key="3">
    <source>
        <dbReference type="EMBL" id="KAL1554016.1"/>
    </source>
</evidence>
<comment type="caution">
    <text evidence="3">The sequence shown here is derived from an EMBL/GenBank/DDBJ whole genome shotgun (WGS) entry which is preliminary data.</text>
</comment>
<keyword evidence="4" id="KW-1185">Reference proteome</keyword>
<dbReference type="PANTHER" id="PTHR48452:SF1">
    <property type="entry name" value="FUSED COMPOUND LEAF 1"/>
    <property type="match status" value="1"/>
</dbReference>
<dbReference type="InterPro" id="IPR005541">
    <property type="entry name" value="KNOX2"/>
</dbReference>
<name>A0ABD1HC47_SALDI</name>
<dbReference type="AlphaFoldDB" id="A0ABD1HC47"/>
<evidence type="ECO:0000313" key="4">
    <source>
        <dbReference type="Proteomes" id="UP001567538"/>
    </source>
</evidence>
<proteinExistence type="predicted"/>
<dbReference type="PANTHER" id="PTHR48452">
    <property type="entry name" value="FUSED COMPOUND LEAF 1"/>
    <property type="match status" value="1"/>
</dbReference>
<feature type="region of interest" description="Disordered" evidence="1">
    <location>
        <begin position="1"/>
        <end position="22"/>
    </location>
</feature>
<gene>
    <name evidence="3" type="primary">FCL1</name>
    <name evidence="3" type="ORF">AAHA92_14621</name>
</gene>
<protein>
    <submittedName>
        <fullName evidence="3">KNOX1 domain</fullName>
    </submittedName>
</protein>